<dbReference type="Proteomes" id="UP001301012">
    <property type="component" value="Unassembled WGS sequence"/>
</dbReference>
<evidence type="ECO:0000313" key="8">
    <source>
        <dbReference type="Proteomes" id="UP001301012"/>
    </source>
</evidence>
<comment type="caution">
    <text evidence="7">The sequence shown here is derived from an EMBL/GenBank/DDBJ whole genome shotgun (WGS) entry which is preliminary data.</text>
</comment>
<dbReference type="Gene3D" id="3.20.80.10">
    <property type="entry name" value="Regulatory factor, effector binding domain"/>
    <property type="match status" value="1"/>
</dbReference>
<evidence type="ECO:0000256" key="5">
    <source>
        <dbReference type="SAM" id="Coils"/>
    </source>
</evidence>
<keyword evidence="8" id="KW-1185">Reference proteome</keyword>
<keyword evidence="1" id="KW-0678">Repressor</keyword>
<dbReference type="InterPro" id="IPR000551">
    <property type="entry name" value="MerR-type_HTH_dom"/>
</dbReference>
<keyword evidence="3" id="KW-0238">DNA-binding</keyword>
<dbReference type="SMART" id="SM00422">
    <property type="entry name" value="HTH_MERR"/>
    <property type="match status" value="1"/>
</dbReference>
<dbReference type="PANTHER" id="PTHR30204">
    <property type="entry name" value="REDOX-CYCLING DRUG-SENSING TRANSCRIPTIONAL ACTIVATOR SOXR"/>
    <property type="match status" value="1"/>
</dbReference>
<evidence type="ECO:0000256" key="3">
    <source>
        <dbReference type="ARBA" id="ARBA00023125"/>
    </source>
</evidence>
<feature type="coiled-coil region" evidence="5">
    <location>
        <begin position="68"/>
        <end position="112"/>
    </location>
</feature>
<evidence type="ECO:0000313" key="7">
    <source>
        <dbReference type="EMBL" id="MDK2562472.1"/>
    </source>
</evidence>
<name>A0ABT7E6D3_9FIRM</name>
<evidence type="ECO:0000259" key="6">
    <source>
        <dbReference type="PROSITE" id="PS50937"/>
    </source>
</evidence>
<dbReference type="CDD" id="cd01107">
    <property type="entry name" value="HTH_BmrR"/>
    <property type="match status" value="1"/>
</dbReference>
<organism evidence="7 8">
    <name type="scientific">Romboutsia sedimentorum</name>
    <dbReference type="NCBI Taxonomy" id="1368474"/>
    <lineage>
        <taxon>Bacteria</taxon>
        <taxon>Bacillati</taxon>
        <taxon>Bacillota</taxon>
        <taxon>Clostridia</taxon>
        <taxon>Peptostreptococcales</taxon>
        <taxon>Peptostreptococcaceae</taxon>
        <taxon>Romboutsia</taxon>
    </lineage>
</organism>
<dbReference type="InterPro" id="IPR047057">
    <property type="entry name" value="MerR_fam"/>
</dbReference>
<dbReference type="SUPFAM" id="SSF55136">
    <property type="entry name" value="Probable bacterial effector-binding domain"/>
    <property type="match status" value="1"/>
</dbReference>
<dbReference type="Gene3D" id="1.10.1660.10">
    <property type="match status" value="1"/>
</dbReference>
<dbReference type="EMBL" id="JASKYM010000001">
    <property type="protein sequence ID" value="MDK2562472.1"/>
    <property type="molecule type" value="Genomic_DNA"/>
</dbReference>
<gene>
    <name evidence="7" type="ORF">QOZ84_02845</name>
</gene>
<keyword evidence="5" id="KW-0175">Coiled coil</keyword>
<dbReference type="Pfam" id="PF13411">
    <property type="entry name" value="MerR_1"/>
    <property type="match status" value="1"/>
</dbReference>
<dbReference type="PROSITE" id="PS50937">
    <property type="entry name" value="HTH_MERR_2"/>
    <property type="match status" value="1"/>
</dbReference>
<proteinExistence type="predicted"/>
<evidence type="ECO:0000256" key="2">
    <source>
        <dbReference type="ARBA" id="ARBA00023015"/>
    </source>
</evidence>
<dbReference type="SUPFAM" id="SSF46955">
    <property type="entry name" value="Putative DNA-binding domain"/>
    <property type="match status" value="1"/>
</dbReference>
<keyword evidence="4" id="KW-0804">Transcription</keyword>
<evidence type="ECO:0000256" key="1">
    <source>
        <dbReference type="ARBA" id="ARBA00022491"/>
    </source>
</evidence>
<evidence type="ECO:0000256" key="4">
    <source>
        <dbReference type="ARBA" id="ARBA00023163"/>
    </source>
</evidence>
<feature type="domain" description="HTH merR-type" evidence="6">
    <location>
        <begin position="4"/>
        <end position="74"/>
    </location>
</feature>
<dbReference type="RefSeq" id="WP_284131449.1">
    <property type="nucleotide sequence ID" value="NZ_JASKYM010000001.1"/>
</dbReference>
<dbReference type="PANTHER" id="PTHR30204:SF69">
    <property type="entry name" value="MERR-FAMILY TRANSCRIPTIONAL REGULATOR"/>
    <property type="match status" value="1"/>
</dbReference>
<dbReference type="InterPro" id="IPR009061">
    <property type="entry name" value="DNA-bd_dom_put_sf"/>
</dbReference>
<sequence>MENHFSIGQMSKLHNISVQTLRHYDKMDLLKPSYTNSSTGYRYYSTRDFLTMDLIKQCKSMGLALDEIKEVIKNYTSLESILDTLSNQRRLVDDKIKELESIKYKINSLEDKIRLSLKNGINEVFIKHNEERKFLKYQYTSRYTDEFELNLRELLLEIERTYGDSNAEIVFTTSYYDINNINKNANNIHEVTYNNVMIHLEEEIDYEENKVIVLPKGDYITLYFDDQYINAYKYYKKVIDYIKNNNIKVQGDFYEIYIMTRVGNDGREKSLGQIEIKI</sequence>
<accession>A0ABT7E6D3</accession>
<reference evidence="7 8" key="1">
    <citation type="submission" date="2023-05" db="EMBL/GenBank/DDBJ databases">
        <title>Rombocin, a short stable natural nisin variant, displays selective antimicrobial activity against Listeria monocytogenes and employs dual mode of action to kill target bacterial strains.</title>
        <authorList>
            <person name="Wambui J."/>
            <person name="Stephan R."/>
            <person name="Kuipers O.P."/>
        </authorList>
    </citation>
    <scope>NUCLEOTIDE SEQUENCE [LARGE SCALE GENOMIC DNA]</scope>
    <source>
        <strain evidence="7 8">RC002</strain>
    </source>
</reference>
<keyword evidence="2" id="KW-0805">Transcription regulation</keyword>
<protein>
    <submittedName>
        <fullName evidence="7">MerR family transcriptional regulator</fullName>
    </submittedName>
</protein>
<dbReference type="InterPro" id="IPR011256">
    <property type="entry name" value="Reg_factor_effector_dom_sf"/>
</dbReference>